<dbReference type="NCBIfam" id="TIGR00658">
    <property type="entry name" value="orni_carb_tr"/>
    <property type="match status" value="1"/>
</dbReference>
<name>A0A1F4Q1G9_UNCSA</name>
<dbReference type="InterPro" id="IPR024904">
    <property type="entry name" value="OTCase_ArgI"/>
</dbReference>
<sequence length="315" mass="34652">MALIMKDFISIHDLSAKEVEGILALAADLKDKQKNKVKHEYLWAKSMAMIFEKPSIRTRVSFEIGMWQLGGLAINLDQEAIGLGVRESIPDVARTLSRFADAILLRTFAHEKVTELAKYADVPVINALSDLLHPCQALSDVFTVKEIKGSKGIEGIKMAYIGDGNNVCHSLMFACAKVGLNLTVATPKGYEPDEKIAKLSMADAKKTGVEIDILNDPVIAAKDADVIYTDVWTSMGQEKEERVRSKEFGAFQINSKLTKLAKPDYIFMHCLPAHRGAEVTDEVIDGPNSVVFDQAENRLHVQKAILVKLLGGENG</sequence>
<feature type="binding site" evidence="7">
    <location>
        <begin position="270"/>
        <end position="271"/>
    </location>
    <ligand>
        <name>carbamoyl phosphate</name>
        <dbReference type="ChEBI" id="CHEBI:58228"/>
    </ligand>
</feature>
<dbReference type="EC" id="2.1.3.3" evidence="3 7"/>
<dbReference type="Pfam" id="PF00185">
    <property type="entry name" value="OTCace"/>
    <property type="match status" value="1"/>
</dbReference>
<protein>
    <recommendedName>
        <fullName evidence="4 7">Ornithine carbamoyltransferase</fullName>
        <shortName evidence="7">OTCase</shortName>
        <ecNumber evidence="3 7">2.1.3.3</ecNumber>
    </recommendedName>
</protein>
<dbReference type="GO" id="GO:0019240">
    <property type="term" value="P:citrulline biosynthetic process"/>
    <property type="evidence" value="ECO:0007669"/>
    <property type="project" value="TreeGrafter"/>
</dbReference>
<dbReference type="Gene3D" id="3.40.50.1370">
    <property type="entry name" value="Aspartate/ornithine carbamoyltransferase"/>
    <property type="match status" value="2"/>
</dbReference>
<evidence type="ECO:0000259" key="8">
    <source>
        <dbReference type="Pfam" id="PF00185"/>
    </source>
</evidence>
<dbReference type="InterPro" id="IPR036901">
    <property type="entry name" value="Asp/Orn_carbamoylTrfase_sf"/>
</dbReference>
<evidence type="ECO:0000256" key="2">
    <source>
        <dbReference type="ARBA" id="ARBA00007805"/>
    </source>
</evidence>
<evidence type="ECO:0000256" key="6">
    <source>
        <dbReference type="ARBA" id="ARBA00048772"/>
    </source>
</evidence>
<feature type="binding site" evidence="7">
    <location>
        <position position="230"/>
    </location>
    <ligand>
        <name>L-ornithine</name>
        <dbReference type="ChEBI" id="CHEBI:46911"/>
    </ligand>
</feature>
<evidence type="ECO:0000256" key="1">
    <source>
        <dbReference type="ARBA" id="ARBA00004975"/>
    </source>
</evidence>
<dbReference type="AlphaFoldDB" id="A0A1F4Q1G9"/>
<dbReference type="InterPro" id="IPR002292">
    <property type="entry name" value="Orn/put_carbamltrans"/>
</dbReference>
<organism evidence="10 11">
    <name type="scientific">candidate division WOR-1 bacterium RIFCSPHIGHO2_01_FULL_53_15</name>
    <dbReference type="NCBI Taxonomy" id="1802564"/>
    <lineage>
        <taxon>Bacteria</taxon>
        <taxon>Bacillati</taxon>
        <taxon>Saganbacteria</taxon>
    </lineage>
</organism>
<evidence type="ECO:0000256" key="5">
    <source>
        <dbReference type="ARBA" id="ARBA00022679"/>
    </source>
</evidence>
<dbReference type="InterPro" id="IPR006132">
    <property type="entry name" value="Asp/Orn_carbamoyltranf_P-bd"/>
</dbReference>
<dbReference type="HAMAP" id="MF_01109">
    <property type="entry name" value="OTCase"/>
    <property type="match status" value="1"/>
</dbReference>
<keyword evidence="5 7" id="KW-0808">Transferase</keyword>
<comment type="subcellular location">
    <subcellularLocation>
        <location evidence="7">Cytoplasm</location>
    </subcellularLocation>
</comment>
<feature type="binding site" evidence="7">
    <location>
        <position position="166"/>
    </location>
    <ligand>
        <name>L-ornithine</name>
        <dbReference type="ChEBI" id="CHEBI:46911"/>
    </ligand>
</feature>
<comment type="caution">
    <text evidence="7">Lacks conserved residue(s) required for the propagation of feature annotation.</text>
</comment>
<comment type="pathway">
    <text evidence="1">Amino-acid biosynthesis; L-arginine biosynthesis; L-arginine from L-ornithine and carbamoyl phosphate: step 1/3.</text>
</comment>
<proteinExistence type="inferred from homology"/>
<dbReference type="Proteomes" id="UP000178724">
    <property type="component" value="Unassembled WGS sequence"/>
</dbReference>
<dbReference type="PANTHER" id="PTHR45753:SF3">
    <property type="entry name" value="ORNITHINE TRANSCARBAMYLASE, MITOCHONDRIAL"/>
    <property type="match status" value="1"/>
</dbReference>
<feature type="domain" description="Aspartate/ornithine carbamoyltransferase Asp/Orn-binding" evidence="8">
    <location>
        <begin position="154"/>
        <end position="307"/>
    </location>
</feature>
<comment type="caution">
    <text evidence="10">The sequence shown here is derived from an EMBL/GenBank/DDBJ whole genome shotgun (WGS) entry which is preliminary data.</text>
</comment>
<accession>A0A1F4Q1G9</accession>
<dbReference type="SUPFAM" id="SSF53671">
    <property type="entry name" value="Aspartate/ornithine carbamoyltransferase"/>
    <property type="match status" value="1"/>
</dbReference>
<feature type="binding site" evidence="7">
    <location>
        <position position="106"/>
    </location>
    <ligand>
        <name>carbamoyl phosphate</name>
        <dbReference type="ChEBI" id="CHEBI:58228"/>
    </ligand>
</feature>
<dbReference type="FunFam" id="3.40.50.1370:FF:000008">
    <property type="entry name" value="Ornithine carbamoyltransferase"/>
    <property type="match status" value="1"/>
</dbReference>
<evidence type="ECO:0000259" key="9">
    <source>
        <dbReference type="Pfam" id="PF02729"/>
    </source>
</evidence>
<feature type="binding site" evidence="7">
    <location>
        <begin position="234"/>
        <end position="235"/>
    </location>
    <ligand>
        <name>L-ornithine</name>
        <dbReference type="ChEBI" id="CHEBI:46911"/>
    </ligand>
</feature>
<feature type="binding site" evidence="7">
    <location>
        <position position="298"/>
    </location>
    <ligand>
        <name>carbamoyl phosphate</name>
        <dbReference type="ChEBI" id="CHEBI:58228"/>
    </ligand>
</feature>
<evidence type="ECO:0000256" key="4">
    <source>
        <dbReference type="ARBA" id="ARBA00016634"/>
    </source>
</evidence>
<dbReference type="GO" id="GO:0016597">
    <property type="term" value="F:amino acid binding"/>
    <property type="evidence" value="ECO:0007669"/>
    <property type="project" value="InterPro"/>
</dbReference>
<gene>
    <name evidence="10" type="ORF">A2625_05985</name>
</gene>
<dbReference type="EMBL" id="METM01000021">
    <property type="protein sequence ID" value="OGB89771.1"/>
    <property type="molecule type" value="Genomic_DNA"/>
</dbReference>
<comment type="similarity">
    <text evidence="2 7">Belongs to the aspartate/ornithine carbamoyltransferase superfamily. OTCase family.</text>
</comment>
<comment type="catalytic activity">
    <reaction evidence="6 7">
        <text>carbamoyl phosphate + L-ornithine = L-citrulline + phosphate + H(+)</text>
        <dbReference type="Rhea" id="RHEA:19513"/>
        <dbReference type="ChEBI" id="CHEBI:15378"/>
        <dbReference type="ChEBI" id="CHEBI:43474"/>
        <dbReference type="ChEBI" id="CHEBI:46911"/>
        <dbReference type="ChEBI" id="CHEBI:57743"/>
        <dbReference type="ChEBI" id="CHEBI:58228"/>
        <dbReference type="EC" id="2.1.3.3"/>
    </reaction>
</comment>
<dbReference type="GO" id="GO:0042450">
    <property type="term" value="P:L-arginine biosynthetic process via ornithine"/>
    <property type="evidence" value="ECO:0007669"/>
    <property type="project" value="UniProtKB-UniRule"/>
</dbReference>
<keyword evidence="7" id="KW-0963">Cytoplasm</keyword>
<dbReference type="GO" id="GO:0005737">
    <property type="term" value="C:cytoplasm"/>
    <property type="evidence" value="ECO:0007669"/>
    <property type="project" value="UniProtKB-SubCell"/>
</dbReference>
<feature type="binding site" evidence="7">
    <location>
        <begin position="133"/>
        <end position="136"/>
    </location>
    <ligand>
        <name>carbamoyl phosphate</name>
        <dbReference type="ChEBI" id="CHEBI:58228"/>
    </ligand>
</feature>
<dbReference type="PRINTS" id="PR00100">
    <property type="entry name" value="AOTCASE"/>
</dbReference>
<reference evidence="10 11" key="1">
    <citation type="journal article" date="2016" name="Nat. Commun.">
        <title>Thousands of microbial genomes shed light on interconnected biogeochemical processes in an aquifer system.</title>
        <authorList>
            <person name="Anantharaman K."/>
            <person name="Brown C.T."/>
            <person name="Hug L.A."/>
            <person name="Sharon I."/>
            <person name="Castelle C.J."/>
            <person name="Probst A.J."/>
            <person name="Thomas B.C."/>
            <person name="Singh A."/>
            <person name="Wilkins M.J."/>
            <person name="Karaoz U."/>
            <person name="Brodie E.L."/>
            <person name="Williams K.H."/>
            <person name="Hubbard S.S."/>
            <person name="Banfield J.F."/>
        </authorList>
    </citation>
    <scope>NUCLEOTIDE SEQUENCE [LARGE SCALE GENOMIC DNA]</scope>
</reference>
<evidence type="ECO:0000313" key="11">
    <source>
        <dbReference type="Proteomes" id="UP000178724"/>
    </source>
</evidence>
<evidence type="ECO:0000256" key="3">
    <source>
        <dbReference type="ARBA" id="ARBA00013007"/>
    </source>
</evidence>
<feature type="domain" description="Aspartate/ornithine carbamoyltransferase carbamoyl-P binding" evidence="9">
    <location>
        <begin position="6"/>
        <end position="146"/>
    </location>
</feature>
<dbReference type="Pfam" id="PF02729">
    <property type="entry name" value="OTCace_N"/>
    <property type="match status" value="1"/>
</dbReference>
<dbReference type="NCBIfam" id="NF001986">
    <property type="entry name" value="PRK00779.1"/>
    <property type="match status" value="1"/>
</dbReference>
<dbReference type="InterPro" id="IPR006130">
    <property type="entry name" value="Asp/Orn_carbamoylTrfase"/>
</dbReference>
<evidence type="ECO:0000313" key="10">
    <source>
        <dbReference type="EMBL" id="OGB89771.1"/>
    </source>
</evidence>
<dbReference type="PRINTS" id="PR00102">
    <property type="entry name" value="OTCASE"/>
</dbReference>
<dbReference type="InterPro" id="IPR006131">
    <property type="entry name" value="Asp_carbamoyltransf_Asp/Orn-bd"/>
</dbReference>
<evidence type="ECO:0000256" key="7">
    <source>
        <dbReference type="HAMAP-Rule" id="MF_01109"/>
    </source>
</evidence>
<dbReference type="GO" id="GO:0004585">
    <property type="term" value="F:ornithine carbamoyltransferase activity"/>
    <property type="evidence" value="ECO:0007669"/>
    <property type="project" value="UniProtKB-UniRule"/>
</dbReference>
<dbReference type="PANTHER" id="PTHR45753">
    <property type="entry name" value="ORNITHINE CARBAMOYLTRANSFERASE, MITOCHONDRIAL"/>
    <property type="match status" value="1"/>
</dbReference>